<dbReference type="Proteomes" id="UP000218811">
    <property type="component" value="Unassembled WGS sequence"/>
</dbReference>
<evidence type="ECO:0000313" key="3">
    <source>
        <dbReference type="EMBL" id="PCH40184.1"/>
    </source>
</evidence>
<dbReference type="OrthoDB" id="3190888at2759"/>
<dbReference type="PANTHER" id="PTHR40465">
    <property type="entry name" value="CHROMOSOME 1, WHOLE GENOME SHOTGUN SEQUENCE"/>
    <property type="match status" value="1"/>
</dbReference>
<keyword evidence="1" id="KW-0812">Transmembrane</keyword>
<proteinExistence type="predicted"/>
<evidence type="ECO:0000259" key="2">
    <source>
        <dbReference type="Pfam" id="PF20152"/>
    </source>
</evidence>
<keyword evidence="4" id="KW-1185">Reference proteome</keyword>
<dbReference type="OMA" id="AFIGHCV"/>
<evidence type="ECO:0000256" key="1">
    <source>
        <dbReference type="SAM" id="Phobius"/>
    </source>
</evidence>
<dbReference type="PANTHER" id="PTHR40465:SF1">
    <property type="entry name" value="DUF6534 DOMAIN-CONTAINING PROTEIN"/>
    <property type="match status" value="1"/>
</dbReference>
<feature type="transmembrane region" description="Helical" evidence="1">
    <location>
        <begin position="163"/>
        <end position="183"/>
    </location>
</feature>
<gene>
    <name evidence="3" type="ORF">WOLCODRAFT_136713</name>
</gene>
<feature type="domain" description="DUF6534" evidence="2">
    <location>
        <begin position="169"/>
        <end position="254"/>
    </location>
</feature>
<dbReference type="Pfam" id="PF20152">
    <property type="entry name" value="DUF6534"/>
    <property type="match status" value="1"/>
</dbReference>
<dbReference type="EMBL" id="KB468053">
    <property type="protein sequence ID" value="PCH40184.1"/>
    <property type="molecule type" value="Genomic_DNA"/>
</dbReference>
<feature type="transmembrane region" description="Helical" evidence="1">
    <location>
        <begin position="121"/>
        <end position="143"/>
    </location>
</feature>
<keyword evidence="1" id="KW-1133">Transmembrane helix</keyword>
<feature type="transmembrane region" description="Helical" evidence="1">
    <location>
        <begin position="228"/>
        <end position="250"/>
    </location>
</feature>
<feature type="transmembrane region" description="Helical" evidence="1">
    <location>
        <begin position="195"/>
        <end position="222"/>
    </location>
</feature>
<reference evidence="3 4" key="1">
    <citation type="journal article" date="2012" name="Science">
        <title>The Paleozoic origin of enzymatic lignin decomposition reconstructed from 31 fungal genomes.</title>
        <authorList>
            <person name="Floudas D."/>
            <person name="Binder M."/>
            <person name="Riley R."/>
            <person name="Barry K."/>
            <person name="Blanchette R.A."/>
            <person name="Henrissat B."/>
            <person name="Martinez A.T."/>
            <person name="Otillar R."/>
            <person name="Spatafora J.W."/>
            <person name="Yadav J.S."/>
            <person name="Aerts A."/>
            <person name="Benoit I."/>
            <person name="Boyd A."/>
            <person name="Carlson A."/>
            <person name="Copeland A."/>
            <person name="Coutinho P.M."/>
            <person name="de Vries R.P."/>
            <person name="Ferreira P."/>
            <person name="Findley K."/>
            <person name="Foster B."/>
            <person name="Gaskell J."/>
            <person name="Glotzer D."/>
            <person name="Gorecki P."/>
            <person name="Heitman J."/>
            <person name="Hesse C."/>
            <person name="Hori C."/>
            <person name="Igarashi K."/>
            <person name="Jurgens J.A."/>
            <person name="Kallen N."/>
            <person name="Kersten P."/>
            <person name="Kohler A."/>
            <person name="Kuees U."/>
            <person name="Kumar T.K.A."/>
            <person name="Kuo A."/>
            <person name="LaButti K."/>
            <person name="Larrondo L.F."/>
            <person name="Lindquist E."/>
            <person name="Ling A."/>
            <person name="Lombard V."/>
            <person name="Lucas S."/>
            <person name="Lundell T."/>
            <person name="Martin R."/>
            <person name="McLaughlin D.J."/>
            <person name="Morgenstern I."/>
            <person name="Morin E."/>
            <person name="Murat C."/>
            <person name="Nagy L.G."/>
            <person name="Nolan M."/>
            <person name="Ohm R.A."/>
            <person name="Patyshakuliyeva A."/>
            <person name="Rokas A."/>
            <person name="Ruiz-Duenas F.J."/>
            <person name="Sabat G."/>
            <person name="Salamov A."/>
            <person name="Samejima M."/>
            <person name="Schmutz J."/>
            <person name="Slot J.C."/>
            <person name="St John F."/>
            <person name="Stenlid J."/>
            <person name="Sun H."/>
            <person name="Sun S."/>
            <person name="Syed K."/>
            <person name="Tsang A."/>
            <person name="Wiebenga A."/>
            <person name="Young D."/>
            <person name="Pisabarro A."/>
            <person name="Eastwood D.C."/>
            <person name="Martin F."/>
            <person name="Cullen D."/>
            <person name="Grigoriev I.V."/>
            <person name="Hibbett D.S."/>
        </authorList>
    </citation>
    <scope>NUCLEOTIDE SEQUENCE [LARGE SCALE GENOMIC DNA]</scope>
    <source>
        <strain evidence="3 4">MD-104</strain>
    </source>
</reference>
<dbReference type="InterPro" id="IPR045339">
    <property type="entry name" value="DUF6534"/>
</dbReference>
<feature type="transmembrane region" description="Helical" evidence="1">
    <location>
        <begin position="91"/>
        <end position="109"/>
    </location>
</feature>
<protein>
    <recommendedName>
        <fullName evidence="2">DUF6534 domain-containing protein</fullName>
    </recommendedName>
</protein>
<feature type="transmembrane region" description="Helical" evidence="1">
    <location>
        <begin position="49"/>
        <end position="71"/>
    </location>
</feature>
<feature type="transmembrane region" description="Helical" evidence="1">
    <location>
        <begin position="12"/>
        <end position="37"/>
    </location>
</feature>
<sequence length="322" mass="35718">MVLLAMDRNTTFGASFIGFGASCVLLGTLSTQMYTYFRRYPQDRPFYKMLVAALWLLEVVDTVFIAHAVYFYLITNWGNILVIAAHPQWSLILQVTLGATAGAIVKACFAMRVWRFSNCNVWVTGLILLLTISQLAMACVYTAEAFNIASLLTLADIKVVGSISLALGVVTDMVTAGALCYFLRNLRTGYSKDDSLVNSLTLYAVNTGVITSAISLTTLILYDIMPENFIFMGFYFVLSKLYANSFLATLNTRRVLRGRGTDAEHTTMPTFLMVGKISKHESHPDIELTSHGTALEVGVHQEVQIARDSQYFVQTPQYAVAW</sequence>
<organism evidence="3 4">
    <name type="scientific">Wolfiporia cocos (strain MD-104)</name>
    <name type="common">Brown rot fungus</name>
    <dbReference type="NCBI Taxonomy" id="742152"/>
    <lineage>
        <taxon>Eukaryota</taxon>
        <taxon>Fungi</taxon>
        <taxon>Dikarya</taxon>
        <taxon>Basidiomycota</taxon>
        <taxon>Agaricomycotina</taxon>
        <taxon>Agaricomycetes</taxon>
        <taxon>Polyporales</taxon>
        <taxon>Phaeolaceae</taxon>
        <taxon>Wolfiporia</taxon>
    </lineage>
</organism>
<name>A0A2H3JTZ4_WOLCO</name>
<evidence type="ECO:0000313" key="4">
    <source>
        <dbReference type="Proteomes" id="UP000218811"/>
    </source>
</evidence>
<keyword evidence="1" id="KW-0472">Membrane</keyword>
<accession>A0A2H3JTZ4</accession>
<dbReference type="AlphaFoldDB" id="A0A2H3JTZ4"/>